<dbReference type="SUPFAM" id="SSF53335">
    <property type="entry name" value="S-adenosyl-L-methionine-dependent methyltransferases"/>
    <property type="match status" value="1"/>
</dbReference>
<gene>
    <name evidence="5" type="ORF">GCM10009867_08260</name>
</gene>
<organism evidence="5 6">
    <name type="scientific">Pedococcus aerophilus</name>
    <dbReference type="NCBI Taxonomy" id="436356"/>
    <lineage>
        <taxon>Bacteria</taxon>
        <taxon>Bacillati</taxon>
        <taxon>Actinomycetota</taxon>
        <taxon>Actinomycetes</taxon>
        <taxon>Micrococcales</taxon>
        <taxon>Intrasporangiaceae</taxon>
        <taxon>Pedococcus</taxon>
    </lineage>
</organism>
<dbReference type="PANTHER" id="PTHR43464:SF19">
    <property type="entry name" value="UBIQUINONE BIOSYNTHESIS O-METHYLTRANSFERASE, MITOCHONDRIAL"/>
    <property type="match status" value="1"/>
</dbReference>
<dbReference type="InterPro" id="IPR041698">
    <property type="entry name" value="Methyltransf_25"/>
</dbReference>
<evidence type="ECO:0000256" key="1">
    <source>
        <dbReference type="ARBA" id="ARBA00022603"/>
    </source>
</evidence>
<dbReference type="GO" id="GO:0008168">
    <property type="term" value="F:methyltransferase activity"/>
    <property type="evidence" value="ECO:0007669"/>
    <property type="project" value="UniProtKB-KW"/>
</dbReference>
<dbReference type="PANTHER" id="PTHR43464">
    <property type="entry name" value="METHYLTRANSFERASE"/>
    <property type="match status" value="1"/>
</dbReference>
<accession>A0ABN3UGJ4</accession>
<evidence type="ECO:0000256" key="3">
    <source>
        <dbReference type="ARBA" id="ARBA00022691"/>
    </source>
</evidence>
<evidence type="ECO:0000256" key="2">
    <source>
        <dbReference type="ARBA" id="ARBA00022679"/>
    </source>
</evidence>
<evidence type="ECO:0000259" key="4">
    <source>
        <dbReference type="Pfam" id="PF13649"/>
    </source>
</evidence>
<dbReference type="Proteomes" id="UP001501326">
    <property type="component" value="Unassembled WGS sequence"/>
</dbReference>
<dbReference type="Pfam" id="PF13649">
    <property type="entry name" value="Methyltransf_25"/>
    <property type="match status" value="1"/>
</dbReference>
<dbReference type="RefSeq" id="WP_344190526.1">
    <property type="nucleotide sequence ID" value="NZ_BAAARN010000001.1"/>
</dbReference>
<keyword evidence="2" id="KW-0808">Transferase</keyword>
<evidence type="ECO:0000313" key="5">
    <source>
        <dbReference type="EMBL" id="GAA2732423.1"/>
    </source>
</evidence>
<feature type="domain" description="Methyltransferase" evidence="4">
    <location>
        <begin position="47"/>
        <end position="135"/>
    </location>
</feature>
<evidence type="ECO:0000313" key="6">
    <source>
        <dbReference type="Proteomes" id="UP001501326"/>
    </source>
</evidence>
<sequence length="202" mass="21456">MTDRQRRWDERYAASDRVWSAGPNAEVERIVGGWNPDRTGPGGGRALDLGAGEGRHAVWLAARGWRVTAVDFSAVGLGKGEAEASARGLRVDWAVADARSWQPADDVLFDLVLVAYLHLPEDVLSRTTRWLAPGGALVVVGHALRNLTDGVGGPSDPALLHTAEALRAATAGLTVERCEEVVRPTDAGDAIDVVLVARRPAG</sequence>
<keyword evidence="3" id="KW-0949">S-adenosyl-L-methionine</keyword>
<comment type="caution">
    <text evidence="5">The sequence shown here is derived from an EMBL/GenBank/DDBJ whole genome shotgun (WGS) entry which is preliminary data.</text>
</comment>
<keyword evidence="1 5" id="KW-0489">Methyltransferase</keyword>
<dbReference type="CDD" id="cd02440">
    <property type="entry name" value="AdoMet_MTases"/>
    <property type="match status" value="1"/>
</dbReference>
<dbReference type="GO" id="GO:0032259">
    <property type="term" value="P:methylation"/>
    <property type="evidence" value="ECO:0007669"/>
    <property type="project" value="UniProtKB-KW"/>
</dbReference>
<dbReference type="EMBL" id="BAAARN010000001">
    <property type="protein sequence ID" value="GAA2732423.1"/>
    <property type="molecule type" value="Genomic_DNA"/>
</dbReference>
<dbReference type="InterPro" id="IPR029063">
    <property type="entry name" value="SAM-dependent_MTases_sf"/>
</dbReference>
<protein>
    <submittedName>
        <fullName evidence="5">Class I SAM-dependent methyltransferase</fullName>
    </submittedName>
</protein>
<keyword evidence="6" id="KW-1185">Reference proteome</keyword>
<proteinExistence type="predicted"/>
<reference evidence="5 6" key="1">
    <citation type="journal article" date="2019" name="Int. J. Syst. Evol. Microbiol.">
        <title>The Global Catalogue of Microorganisms (GCM) 10K type strain sequencing project: providing services to taxonomists for standard genome sequencing and annotation.</title>
        <authorList>
            <consortium name="The Broad Institute Genomics Platform"/>
            <consortium name="The Broad Institute Genome Sequencing Center for Infectious Disease"/>
            <person name="Wu L."/>
            <person name="Ma J."/>
        </authorList>
    </citation>
    <scope>NUCLEOTIDE SEQUENCE [LARGE SCALE GENOMIC DNA]</scope>
    <source>
        <strain evidence="5 6">JCM 16378</strain>
    </source>
</reference>
<name>A0ABN3UGJ4_9MICO</name>
<dbReference type="Gene3D" id="3.40.50.150">
    <property type="entry name" value="Vaccinia Virus protein VP39"/>
    <property type="match status" value="1"/>
</dbReference>